<sequence length="94" mass="10536">MSIFKDLSTSMQQAIEIAEGKSEAARITRYEVADVKAIRSQLHVTQKELASALDVSVDTVKSWEQKRRNPTGLAEKVLCVLRDEPELFNKFAAV</sequence>
<evidence type="ECO:0000256" key="2">
    <source>
        <dbReference type="ARBA" id="ARBA00023125"/>
    </source>
</evidence>
<protein>
    <submittedName>
        <fullName evidence="5">Helix-turn-helix domain-containing protein</fullName>
    </submittedName>
</protein>
<dbReference type="Proteomes" id="UP000594435">
    <property type="component" value="Plasmid pVN20-VB00237"/>
</dbReference>
<dbReference type="GO" id="GO:0003677">
    <property type="term" value="F:DNA binding"/>
    <property type="evidence" value="ECO:0007669"/>
    <property type="project" value="UniProtKB-KW"/>
</dbReference>
<dbReference type="Gene3D" id="1.10.260.40">
    <property type="entry name" value="lambda repressor-like DNA-binding domains"/>
    <property type="match status" value="1"/>
</dbReference>
<dbReference type="RefSeq" id="WP_045570750.1">
    <property type="nucleotide sequence ID" value="NZ_CP065219.1"/>
</dbReference>
<dbReference type="PANTHER" id="PTHR36511">
    <property type="entry name" value="MERR FAMILY BACTERIAL REGULATORY PROTEIN"/>
    <property type="match status" value="1"/>
</dbReference>
<dbReference type="SMART" id="SM00530">
    <property type="entry name" value="HTH_XRE"/>
    <property type="match status" value="1"/>
</dbReference>
<evidence type="ECO:0000256" key="3">
    <source>
        <dbReference type="ARBA" id="ARBA00023163"/>
    </source>
</evidence>
<feature type="domain" description="HTH cro/C1-type" evidence="4">
    <location>
        <begin position="35"/>
        <end position="71"/>
    </location>
</feature>
<dbReference type="NCBIfam" id="NF041265">
    <property type="entry name" value="NadS"/>
    <property type="match status" value="1"/>
</dbReference>
<reference evidence="5 6" key="1">
    <citation type="submission" date="2020-11" db="EMBL/GenBank/DDBJ databases">
        <title>Complete and Circularized Genome Assembly of a human isolate of Vibrio navarrensis biotype pommerensis with MiSeq and MinION Sequence Data.</title>
        <authorList>
            <person name="Schwartz K."/>
            <person name="Borowiak M."/>
            <person name="Deneke C."/>
            <person name="Balau V."/>
            <person name="Metelmann C."/>
            <person name="Strauch E."/>
        </authorList>
    </citation>
    <scope>NUCLEOTIDE SEQUENCE [LARGE SCALE GENOMIC DNA]</scope>
    <source>
        <strain evidence="5 6">20-VB00237</strain>
        <plasmid evidence="5 6">pVN20-VB00237</plasmid>
    </source>
</reference>
<dbReference type="InterPro" id="IPR010982">
    <property type="entry name" value="Lambda_DNA-bd_dom_sf"/>
</dbReference>
<dbReference type="InterPro" id="IPR047761">
    <property type="entry name" value="NadS-like"/>
</dbReference>
<dbReference type="EMBL" id="CP065219">
    <property type="protein sequence ID" value="QPL56614.1"/>
    <property type="molecule type" value="Genomic_DNA"/>
</dbReference>
<proteinExistence type="predicted"/>
<gene>
    <name evidence="5" type="ORF">I3X05_23525</name>
</gene>
<keyword evidence="1" id="KW-0805">Transcription regulation</keyword>
<name>A0AAJ4IHK9_9VIBR</name>
<accession>A0AAJ4IHK9</accession>
<dbReference type="PROSITE" id="PS50943">
    <property type="entry name" value="HTH_CROC1"/>
    <property type="match status" value="1"/>
</dbReference>
<organism evidence="5 6">
    <name type="scientific">Vibrio navarrensis</name>
    <dbReference type="NCBI Taxonomy" id="29495"/>
    <lineage>
        <taxon>Bacteria</taxon>
        <taxon>Pseudomonadati</taxon>
        <taxon>Pseudomonadota</taxon>
        <taxon>Gammaproteobacteria</taxon>
        <taxon>Vibrionales</taxon>
        <taxon>Vibrionaceae</taxon>
        <taxon>Vibrio</taxon>
    </lineage>
</organism>
<keyword evidence="5" id="KW-0614">Plasmid</keyword>
<keyword evidence="3" id="KW-0804">Transcription</keyword>
<evidence type="ECO:0000313" key="5">
    <source>
        <dbReference type="EMBL" id="QPL56614.1"/>
    </source>
</evidence>
<dbReference type="AlphaFoldDB" id="A0AAJ4IHK9"/>
<dbReference type="SUPFAM" id="SSF47413">
    <property type="entry name" value="lambda repressor-like DNA-binding domains"/>
    <property type="match status" value="1"/>
</dbReference>
<dbReference type="InterPro" id="IPR001387">
    <property type="entry name" value="Cro/C1-type_HTH"/>
</dbReference>
<evidence type="ECO:0000256" key="1">
    <source>
        <dbReference type="ARBA" id="ARBA00023015"/>
    </source>
</evidence>
<dbReference type="InterPro" id="IPR052359">
    <property type="entry name" value="HTH-type_reg/antitoxin"/>
</dbReference>
<dbReference type="Pfam" id="PF01381">
    <property type="entry name" value="HTH_3"/>
    <property type="match status" value="1"/>
</dbReference>
<geneLocation type="plasmid" evidence="5 6">
    <name>pVN20-VB00237</name>
</geneLocation>
<evidence type="ECO:0000259" key="4">
    <source>
        <dbReference type="PROSITE" id="PS50943"/>
    </source>
</evidence>
<keyword evidence="2" id="KW-0238">DNA-binding</keyword>
<dbReference type="CDD" id="cd00093">
    <property type="entry name" value="HTH_XRE"/>
    <property type="match status" value="1"/>
</dbReference>
<evidence type="ECO:0000313" key="6">
    <source>
        <dbReference type="Proteomes" id="UP000594435"/>
    </source>
</evidence>
<dbReference type="PANTHER" id="PTHR36511:SF3">
    <property type="entry name" value="ANTITOXIN HIGA-2"/>
    <property type="match status" value="1"/>
</dbReference>